<dbReference type="PANTHER" id="PTHR37984:SF5">
    <property type="entry name" value="PROTEIN NYNRIN-LIKE"/>
    <property type="match status" value="1"/>
</dbReference>
<sequence>MGVKLSMTTAHRAQADGQTERQNLVLEDALRCLVAYSGENWVKLLGTVEYAHATSVYASTKLTPFEIDTGRKVSDLISHEYKEYDGLCPQPISEFASKLAKDRQDVVRKARNNLEQAQERQKNSTEYQKFTVKDSQRTHWVKKTKFAAKKVGPFEIIKMINPNVAKLKLPRNLNKLHSSFIVDLLFPYKPNASEFAGRPIPKTSPVILEADTCKNFTLWKGCLVVVSGAVK</sequence>
<feature type="coiled-coil region" evidence="1">
    <location>
        <begin position="100"/>
        <end position="127"/>
    </location>
</feature>
<protein>
    <recommendedName>
        <fullName evidence="2">Tf2-1-like SH3-like domain-containing protein</fullName>
    </recommendedName>
</protein>
<dbReference type="Pfam" id="PF24626">
    <property type="entry name" value="SH3_Tf2-1"/>
    <property type="match status" value="1"/>
</dbReference>
<keyword evidence="1" id="KW-0175">Coiled coil</keyword>
<dbReference type="GO" id="GO:0003676">
    <property type="term" value="F:nucleic acid binding"/>
    <property type="evidence" value="ECO:0007669"/>
    <property type="project" value="InterPro"/>
</dbReference>
<dbReference type="InterPro" id="IPR056924">
    <property type="entry name" value="SH3_Tf2-1"/>
</dbReference>
<comment type="caution">
    <text evidence="3">The sequence shown here is derived from an EMBL/GenBank/DDBJ whole genome shotgun (WGS) entry which is preliminary data.</text>
</comment>
<gene>
    <name evidence="3" type="ORF">DD237_005642</name>
</gene>
<accession>A0A3R7W4T3</accession>
<evidence type="ECO:0000313" key="4">
    <source>
        <dbReference type="Proteomes" id="UP000286097"/>
    </source>
</evidence>
<dbReference type="SUPFAM" id="SSF53098">
    <property type="entry name" value="Ribonuclease H-like"/>
    <property type="match status" value="1"/>
</dbReference>
<dbReference type="PANTHER" id="PTHR37984">
    <property type="entry name" value="PROTEIN CBG26694"/>
    <property type="match status" value="1"/>
</dbReference>
<name>A0A3R7W4T3_9STRA</name>
<evidence type="ECO:0000313" key="3">
    <source>
        <dbReference type="EMBL" id="RQM15176.1"/>
    </source>
</evidence>
<evidence type="ECO:0000256" key="1">
    <source>
        <dbReference type="SAM" id="Coils"/>
    </source>
</evidence>
<proteinExistence type="predicted"/>
<dbReference type="Gene3D" id="3.30.420.10">
    <property type="entry name" value="Ribonuclease H-like superfamily/Ribonuclease H"/>
    <property type="match status" value="1"/>
</dbReference>
<evidence type="ECO:0000259" key="2">
    <source>
        <dbReference type="Pfam" id="PF24626"/>
    </source>
</evidence>
<feature type="domain" description="Tf2-1-like SH3-like" evidence="2">
    <location>
        <begin position="139"/>
        <end position="188"/>
    </location>
</feature>
<dbReference type="AlphaFoldDB" id="A0A3R7W4T3"/>
<dbReference type="InterPro" id="IPR050951">
    <property type="entry name" value="Retrovirus_Pol_polyprotein"/>
</dbReference>
<dbReference type="Proteomes" id="UP000286097">
    <property type="component" value="Unassembled WGS sequence"/>
</dbReference>
<dbReference type="InterPro" id="IPR036397">
    <property type="entry name" value="RNaseH_sf"/>
</dbReference>
<dbReference type="VEuPathDB" id="FungiDB:DD237_005642"/>
<reference evidence="3 4" key="1">
    <citation type="submission" date="2018-06" db="EMBL/GenBank/DDBJ databases">
        <title>Comparative genomics of downy mildews reveals potential adaptations to biotrophy.</title>
        <authorList>
            <person name="Fletcher K."/>
            <person name="Klosterman S.J."/>
            <person name="Derevnina L."/>
            <person name="Martin F."/>
            <person name="Koike S."/>
            <person name="Reyes Chin-Wo S."/>
            <person name="Mou B."/>
            <person name="Michelmore R."/>
        </authorList>
    </citation>
    <scope>NUCLEOTIDE SEQUENCE [LARGE SCALE GENOMIC DNA]</scope>
    <source>
        <strain evidence="3 4">R13</strain>
    </source>
</reference>
<organism evidence="3 4">
    <name type="scientific">Peronospora effusa</name>
    <dbReference type="NCBI Taxonomy" id="542832"/>
    <lineage>
        <taxon>Eukaryota</taxon>
        <taxon>Sar</taxon>
        <taxon>Stramenopiles</taxon>
        <taxon>Oomycota</taxon>
        <taxon>Peronosporomycetes</taxon>
        <taxon>Peronosporales</taxon>
        <taxon>Peronosporaceae</taxon>
        <taxon>Peronospora</taxon>
    </lineage>
</organism>
<dbReference type="InterPro" id="IPR012337">
    <property type="entry name" value="RNaseH-like_sf"/>
</dbReference>
<dbReference type="EMBL" id="QKXF01000166">
    <property type="protein sequence ID" value="RQM15176.1"/>
    <property type="molecule type" value="Genomic_DNA"/>
</dbReference>